<dbReference type="STRING" id="52441.SAMN05216302_100158"/>
<dbReference type="RefSeq" id="WP_090696281.1">
    <property type="nucleotide sequence ID" value="NZ_FOSP01000001.1"/>
</dbReference>
<accession>A0A1I3X0J6</accession>
<evidence type="ECO:0000313" key="1">
    <source>
        <dbReference type="EMBL" id="SFK13090.1"/>
    </source>
</evidence>
<evidence type="ECO:0008006" key="3">
    <source>
        <dbReference type="Google" id="ProtNLM"/>
    </source>
</evidence>
<dbReference type="OrthoDB" id="4512556at2"/>
<gene>
    <name evidence="1" type="ORF">SAMN05216302_100158</name>
</gene>
<protein>
    <recommendedName>
        <fullName evidence="3">SIR2-like domain-containing protein</fullName>
    </recommendedName>
</protein>
<reference evidence="2" key="1">
    <citation type="submission" date="2016-10" db="EMBL/GenBank/DDBJ databases">
        <authorList>
            <person name="Varghese N."/>
            <person name="Submissions S."/>
        </authorList>
    </citation>
    <scope>NUCLEOTIDE SEQUENCE [LARGE SCALE GENOMIC DNA]</scope>
    <source>
        <strain evidence="2">Nm69</strain>
    </source>
</reference>
<sequence length="189" mass="21636">MHRAVASILVEKSSPRIEQTIRREVSRLVAHYSDIVEPAESLRLLAGIRAFTLFVSLTPDNLFERVMRTANPSCVIKTSSYSPRDASESLSDLLLRQGECGIFQMLGSCTQVGSGFAIHEEDTLEHLYRLQSDGTRRLTTILSELRRRDKLLINCNFPDWFGRAMLRLINDNRLYTTDKATWEFLCPLR</sequence>
<keyword evidence="2" id="KW-1185">Reference proteome</keyword>
<dbReference type="EMBL" id="FOSP01000001">
    <property type="protein sequence ID" value="SFK13090.1"/>
    <property type="molecule type" value="Genomic_DNA"/>
</dbReference>
<organism evidence="1 2">
    <name type="scientific">Nitrosomonas aestuarii</name>
    <dbReference type="NCBI Taxonomy" id="52441"/>
    <lineage>
        <taxon>Bacteria</taxon>
        <taxon>Pseudomonadati</taxon>
        <taxon>Pseudomonadota</taxon>
        <taxon>Betaproteobacteria</taxon>
        <taxon>Nitrosomonadales</taxon>
        <taxon>Nitrosomonadaceae</taxon>
        <taxon>Nitrosomonas</taxon>
    </lineage>
</organism>
<evidence type="ECO:0000313" key="2">
    <source>
        <dbReference type="Proteomes" id="UP000199533"/>
    </source>
</evidence>
<dbReference type="AlphaFoldDB" id="A0A1I3X0J6"/>
<proteinExistence type="predicted"/>
<name>A0A1I3X0J6_9PROT</name>
<dbReference type="Proteomes" id="UP000199533">
    <property type="component" value="Unassembled WGS sequence"/>
</dbReference>